<evidence type="ECO:0000256" key="3">
    <source>
        <dbReference type="PIRSR" id="PIRSR600183-50"/>
    </source>
</evidence>
<dbReference type="PANTHER" id="PTHR43727">
    <property type="entry name" value="DIAMINOPIMELATE DECARBOXYLASE"/>
    <property type="match status" value="1"/>
</dbReference>
<dbReference type="GO" id="GO:0009089">
    <property type="term" value="P:lysine biosynthetic process via diaminopimelate"/>
    <property type="evidence" value="ECO:0007669"/>
    <property type="project" value="TreeGrafter"/>
</dbReference>
<accession>A0A918UG68</accession>
<comment type="caution">
    <text evidence="5">The sequence shown here is derived from an EMBL/GenBank/DDBJ whole genome shotgun (WGS) entry which is preliminary data.</text>
</comment>
<dbReference type="EMBL" id="BMVW01000003">
    <property type="protein sequence ID" value="GGZ03498.1"/>
    <property type="molecule type" value="Genomic_DNA"/>
</dbReference>
<keyword evidence="2 3" id="KW-0663">Pyridoxal phosphate</keyword>
<evidence type="ECO:0000256" key="1">
    <source>
        <dbReference type="ARBA" id="ARBA00001933"/>
    </source>
</evidence>
<proteinExistence type="predicted"/>
<dbReference type="Proteomes" id="UP000622166">
    <property type="component" value="Unassembled WGS sequence"/>
</dbReference>
<dbReference type="Pfam" id="PF02784">
    <property type="entry name" value="Orn_Arg_deC_N"/>
    <property type="match status" value="1"/>
</dbReference>
<dbReference type="AlphaFoldDB" id="A0A918UG68"/>
<dbReference type="InterPro" id="IPR042152">
    <property type="entry name" value="Y4yA-like"/>
</dbReference>
<keyword evidence="6" id="KW-1185">Reference proteome</keyword>
<evidence type="ECO:0000313" key="6">
    <source>
        <dbReference type="Proteomes" id="UP000622166"/>
    </source>
</evidence>
<comment type="cofactor">
    <cofactor evidence="1 3">
        <name>pyridoxal 5'-phosphate</name>
        <dbReference type="ChEBI" id="CHEBI:597326"/>
    </cofactor>
</comment>
<dbReference type="RefSeq" id="WP_189857916.1">
    <property type="nucleotide sequence ID" value="NZ_BMVW01000003.1"/>
</dbReference>
<dbReference type="InterPro" id="IPR022644">
    <property type="entry name" value="De-COase2_N"/>
</dbReference>
<dbReference type="Gene3D" id="3.20.20.10">
    <property type="entry name" value="Alanine racemase"/>
    <property type="match status" value="1"/>
</dbReference>
<feature type="domain" description="Orn/DAP/Arg decarboxylase 2 N-terminal" evidence="4">
    <location>
        <begin position="43"/>
        <end position="263"/>
    </location>
</feature>
<dbReference type="InterPro" id="IPR000183">
    <property type="entry name" value="Orn/DAP/Arg_de-COase"/>
</dbReference>
<dbReference type="InterPro" id="IPR029066">
    <property type="entry name" value="PLP-binding_barrel"/>
</dbReference>
<feature type="active site" description="Proton donor" evidence="3">
    <location>
        <position position="410"/>
    </location>
</feature>
<feature type="modified residue" description="N6-(pyridoxal phosphate)lysine" evidence="3">
    <location>
        <position position="69"/>
    </location>
</feature>
<dbReference type="CDD" id="cd06842">
    <property type="entry name" value="PLPDE_III_Y4yA_like"/>
    <property type="match status" value="1"/>
</dbReference>
<dbReference type="Gene3D" id="2.40.37.10">
    <property type="entry name" value="Lyase, Ornithine Decarboxylase, Chain A, domain 1"/>
    <property type="match status" value="1"/>
</dbReference>
<organism evidence="5 6">
    <name type="scientific">Streptomyces poonensis</name>
    <dbReference type="NCBI Taxonomy" id="68255"/>
    <lineage>
        <taxon>Bacteria</taxon>
        <taxon>Bacillati</taxon>
        <taxon>Actinomycetota</taxon>
        <taxon>Actinomycetes</taxon>
        <taxon>Kitasatosporales</taxon>
        <taxon>Streptomycetaceae</taxon>
        <taxon>Streptomyces</taxon>
    </lineage>
</organism>
<name>A0A918UG68_9ACTN</name>
<evidence type="ECO:0000313" key="5">
    <source>
        <dbReference type="EMBL" id="GGZ03498.1"/>
    </source>
</evidence>
<dbReference type="SUPFAM" id="SSF51419">
    <property type="entry name" value="PLP-binding barrel"/>
    <property type="match status" value="1"/>
</dbReference>
<gene>
    <name evidence="5" type="ORF">GCM10010365_22900</name>
</gene>
<dbReference type="GO" id="GO:0008836">
    <property type="term" value="F:diaminopimelate decarboxylase activity"/>
    <property type="evidence" value="ECO:0007669"/>
    <property type="project" value="TreeGrafter"/>
</dbReference>
<dbReference type="InterPro" id="IPR009006">
    <property type="entry name" value="Ala_racemase/Decarboxylase_C"/>
</dbReference>
<evidence type="ECO:0000256" key="2">
    <source>
        <dbReference type="ARBA" id="ARBA00022898"/>
    </source>
</evidence>
<reference evidence="5" key="1">
    <citation type="journal article" date="2014" name="Int. J. Syst. Evol. Microbiol.">
        <title>Complete genome sequence of Corynebacterium casei LMG S-19264T (=DSM 44701T), isolated from a smear-ripened cheese.</title>
        <authorList>
            <consortium name="US DOE Joint Genome Institute (JGI-PGF)"/>
            <person name="Walter F."/>
            <person name="Albersmeier A."/>
            <person name="Kalinowski J."/>
            <person name="Ruckert C."/>
        </authorList>
    </citation>
    <scope>NUCLEOTIDE SEQUENCE</scope>
    <source>
        <strain evidence="5">JCM 4815</strain>
    </source>
</reference>
<sequence>MTAPLYLAPRLEHRLTSLLGTKGFLHQLAGALGSPLNVVLPDQIADNLRRFQEVYERRNLSGKVYFAHKANRSSALVRRLADTCAHIDIASLGELRHALGSGFSPDRIMATGPKSPEFLWLAARTGVTVNLDSADELETLVAIVTKHQLPPARVLVRLSEFDSTGATVLSRRSRFGTPVDAFSRLLDALERHRDTVRLTGIAHHLDTIGLTEKATALESCIALMHECAARGLSPHVIDIGGGFGVNYLADSAQWETFTSELSNAVLGSRPPLTWRNHGYGLRNEGGTLRGALGLYPAHRPLAGPRYLDELLGLQAPSLSRPLATLLLENLHELYIEPGRALVDQCGVVLARVLEVRDNAGGECFVRLEMNASDVSLEEHGVLMDPVLVPRPDRTCPSTGPVGVYLIGNLCLEADFITRRMVFLPHRPSPGDLLTFPNTAGYFMDFSADHALHQPIARKVAAYQDGGRWRWCLDENYWPITSGSEDC</sequence>
<dbReference type="SUPFAM" id="SSF50621">
    <property type="entry name" value="Alanine racemase C-terminal domain-like"/>
    <property type="match status" value="1"/>
</dbReference>
<reference evidence="5" key="2">
    <citation type="submission" date="2020-09" db="EMBL/GenBank/DDBJ databases">
        <authorList>
            <person name="Sun Q."/>
            <person name="Ohkuma M."/>
        </authorList>
    </citation>
    <scope>NUCLEOTIDE SEQUENCE</scope>
    <source>
        <strain evidence="5">JCM 4815</strain>
    </source>
</reference>
<dbReference type="PANTHER" id="PTHR43727:SF2">
    <property type="entry name" value="GROUP IV DECARBOXYLASE"/>
    <property type="match status" value="1"/>
</dbReference>
<protein>
    <submittedName>
        <fullName evidence="5">Diaminopimelate decarboxylase</fullName>
    </submittedName>
</protein>
<dbReference type="PRINTS" id="PR01179">
    <property type="entry name" value="ODADCRBXLASE"/>
</dbReference>
<evidence type="ECO:0000259" key="4">
    <source>
        <dbReference type="Pfam" id="PF02784"/>
    </source>
</evidence>